<keyword evidence="3" id="KW-1185">Reference proteome</keyword>
<proteinExistence type="predicted"/>
<feature type="chain" id="PRO_5047253268" description="Surface antigen" evidence="1">
    <location>
        <begin position="20"/>
        <end position="434"/>
    </location>
</feature>
<protein>
    <recommendedName>
        <fullName evidence="4">Surface antigen</fullName>
    </recommendedName>
</protein>
<comment type="caution">
    <text evidence="2">The sequence shown here is derived from an EMBL/GenBank/DDBJ whole genome shotgun (WGS) entry which is preliminary data.</text>
</comment>
<evidence type="ECO:0000256" key="1">
    <source>
        <dbReference type="SAM" id="SignalP"/>
    </source>
</evidence>
<keyword evidence="1" id="KW-0732">Signal</keyword>
<organism evidence="2 3">
    <name type="scientific">Mariniradius sediminis</name>
    <dbReference type="NCBI Taxonomy" id="2909237"/>
    <lineage>
        <taxon>Bacteria</taxon>
        <taxon>Pseudomonadati</taxon>
        <taxon>Bacteroidota</taxon>
        <taxon>Cytophagia</taxon>
        <taxon>Cytophagales</taxon>
        <taxon>Cyclobacteriaceae</taxon>
        <taxon>Mariniradius</taxon>
    </lineage>
</organism>
<dbReference type="Proteomes" id="UP001201449">
    <property type="component" value="Unassembled WGS sequence"/>
</dbReference>
<feature type="signal peptide" evidence="1">
    <location>
        <begin position="1"/>
        <end position="19"/>
    </location>
</feature>
<dbReference type="EMBL" id="JAKEVZ010000007">
    <property type="protein sequence ID" value="MCF1751448.1"/>
    <property type="molecule type" value="Genomic_DNA"/>
</dbReference>
<gene>
    <name evidence="2" type="ORF">L0U89_10240</name>
</gene>
<accession>A0ABS9BX42</accession>
<evidence type="ECO:0000313" key="3">
    <source>
        <dbReference type="Proteomes" id="UP001201449"/>
    </source>
</evidence>
<name>A0ABS9BX42_9BACT</name>
<evidence type="ECO:0008006" key="4">
    <source>
        <dbReference type="Google" id="ProtNLM"/>
    </source>
</evidence>
<evidence type="ECO:0000313" key="2">
    <source>
        <dbReference type="EMBL" id="MCF1751448.1"/>
    </source>
</evidence>
<reference evidence="2 3" key="1">
    <citation type="submission" date="2022-01" db="EMBL/GenBank/DDBJ databases">
        <title>Mariniradius saccharolyticus sp. nov., isolated from sediment of a river.</title>
        <authorList>
            <person name="Liu H."/>
        </authorList>
    </citation>
    <scope>NUCLEOTIDE SEQUENCE [LARGE SCALE GENOMIC DNA]</scope>
    <source>
        <strain evidence="2 3">RY-2</strain>
    </source>
</reference>
<dbReference type="RefSeq" id="WP_234861437.1">
    <property type="nucleotide sequence ID" value="NZ_JAKEVZ010000007.1"/>
</dbReference>
<sequence>MRKFVFLAMLMVVPIFLFGQSSQTNRTTMYMTYGRTGANLREFNNMLASKGLSPMRNGYSNLSFGYLYRFNDFVVGLELFQNHGPKSNFDGYEIDYNSTRFYLNVGFSFTEEGRFQLIHYMSIGSGFLNFQMLPNPEPETFQALMDNPAQGFILREGNLHKGTWHMTGFLTEIGFQMSYDLPIPGREEAFELLARFGYSFSPFEDSWKMNGIRFNAAQSGPFLRIGAGITLPDQNFFYRDASLGAHLVYGQHFTRPDELNTVLEENGLRPFEGRPNNWGLKILGETKGFLYGMDFYNLGLSGDANESKSQTLNSLRIYANAGLKFFEQKNLEMGGLAGLGYGNIRYTLTDNFKPDFPLLFEEPKHDGMMKNGGLMAKPEVYIAYGIPISINKSRVILGLHGGYELPLARYRLGDLSMSKFMANPYLQFSLGFRP</sequence>